<dbReference type="InParanoid" id="C7ZBP7"/>
<dbReference type="InterPro" id="IPR011051">
    <property type="entry name" value="RmlC_Cupin_sf"/>
</dbReference>
<evidence type="ECO:0008006" key="10">
    <source>
        <dbReference type="Google" id="ProtNLM"/>
    </source>
</evidence>
<dbReference type="Pfam" id="PF15624">
    <property type="entry name" value="Mif2_N"/>
    <property type="match status" value="1"/>
</dbReference>
<reference evidence="8 9" key="1">
    <citation type="journal article" date="2009" name="PLoS Genet.">
        <title>The genome of Nectria haematococca: contribution of supernumerary chromosomes to gene expansion.</title>
        <authorList>
            <person name="Coleman J.J."/>
            <person name="Rounsley S.D."/>
            <person name="Rodriguez-Carres M."/>
            <person name="Kuo A."/>
            <person name="Wasmann C.C."/>
            <person name="Grimwood J."/>
            <person name="Schmutz J."/>
            <person name="Taga M."/>
            <person name="White G.J."/>
            <person name="Zhou S."/>
            <person name="Schwartz D.C."/>
            <person name="Freitag M."/>
            <person name="Ma L.J."/>
            <person name="Danchin E.G."/>
            <person name="Henrissat B."/>
            <person name="Coutinho P.M."/>
            <person name="Nelson D.R."/>
            <person name="Straney D."/>
            <person name="Napoli C.A."/>
            <person name="Barker B.M."/>
            <person name="Gribskov M."/>
            <person name="Rep M."/>
            <person name="Kroken S."/>
            <person name="Molnar I."/>
            <person name="Rensing C."/>
            <person name="Kennell J.C."/>
            <person name="Zamora J."/>
            <person name="Farman M.L."/>
            <person name="Selker E.U."/>
            <person name="Salamov A."/>
            <person name="Shapiro H."/>
            <person name="Pangilinan J."/>
            <person name="Lindquist E."/>
            <person name="Lamers C."/>
            <person name="Grigoriev I.V."/>
            <person name="Geiser D.M."/>
            <person name="Covert S.F."/>
            <person name="Temporini E."/>
            <person name="Vanetten H.D."/>
        </authorList>
    </citation>
    <scope>NUCLEOTIDE SEQUENCE [LARGE SCALE GENOMIC DNA]</scope>
    <source>
        <strain evidence="9">ATCC MYA-4622 / CBS 123669 / FGSC 9596 / NRRL 45880 / 77-13-4</strain>
    </source>
</reference>
<comment type="similarity">
    <text evidence="2">Belongs to the CENP-C/MIF2 family.</text>
</comment>
<feature type="compositionally biased region" description="Basic residues" evidence="5">
    <location>
        <begin position="324"/>
        <end position="346"/>
    </location>
</feature>
<dbReference type="GO" id="GO:0051455">
    <property type="term" value="P:spindle attachment to meiosis I kinetochore"/>
    <property type="evidence" value="ECO:0007669"/>
    <property type="project" value="TreeGrafter"/>
</dbReference>
<organism evidence="8 9">
    <name type="scientific">Fusarium vanettenii (strain ATCC MYA-4622 / CBS 123669 / FGSC 9596 / NRRL 45880 / 77-13-4)</name>
    <name type="common">Fusarium solani subsp. pisi</name>
    <dbReference type="NCBI Taxonomy" id="660122"/>
    <lineage>
        <taxon>Eukaryota</taxon>
        <taxon>Fungi</taxon>
        <taxon>Dikarya</taxon>
        <taxon>Ascomycota</taxon>
        <taxon>Pezizomycotina</taxon>
        <taxon>Sordariomycetes</taxon>
        <taxon>Hypocreomycetidae</taxon>
        <taxon>Hypocreales</taxon>
        <taxon>Nectriaceae</taxon>
        <taxon>Fusarium</taxon>
        <taxon>Fusarium solani species complex</taxon>
        <taxon>Fusarium vanettenii</taxon>
    </lineage>
</organism>
<evidence type="ECO:0000259" key="7">
    <source>
        <dbReference type="Pfam" id="PF15624"/>
    </source>
</evidence>
<dbReference type="PANTHER" id="PTHR16684">
    <property type="entry name" value="CENTROMERE PROTEIN C"/>
    <property type="match status" value="1"/>
</dbReference>
<dbReference type="InterPro" id="IPR028929">
    <property type="entry name" value="Mif2_N"/>
</dbReference>
<feature type="compositionally biased region" description="Polar residues" evidence="5">
    <location>
        <begin position="211"/>
        <end position="232"/>
    </location>
</feature>
<dbReference type="InterPro" id="IPR025974">
    <property type="entry name" value="Mif2/CENP-C_cupin"/>
</dbReference>
<feature type="compositionally biased region" description="Polar residues" evidence="5">
    <location>
        <begin position="171"/>
        <end position="182"/>
    </location>
</feature>
<feature type="domain" description="Mif2 N-terminal" evidence="7">
    <location>
        <begin position="17"/>
        <end position="134"/>
    </location>
</feature>
<sequence length="578" mass="63932">MSPLNNPYDQYTGPGFWNLGVQGRKTGIQPPNINERDQYDMEPLGAFFSSPDQATLAASRNGDPESNQDDGNGRAEADYAGEEMGNEPDPFLFREPSAHMVHFAEPSPLQLQPILPAQIQSAIAYPSSPPERNDAAQNDPGRYDTEGCANAEAFSPEMSGNEDSEEGIECQDSQHGHTSADTLQHLKEAPTNYSQTSSQQSKDVEPERPTSPCTIQNYDEDTTGTLLQQTSRGIVPPQRRGRPNNTTPGQSKGPEADFNSQKRRFETLSSASPDLSSDESRLEEADCARERKKPRKTATRVPNTPHSAQVNPALAQGPQPKQRPVGRPKKKIKFGGKCTRQRKAKTVVRPEGHTYTTRSGRVCNTPVHDWRGDTVAREYESVPDATGRGQIVLPTITKVIRAPTEGDSSTGGQRGGNHRKSARKKSQSITNTKREPWEEIGGIISVNCKVWQADREADNSDVNGSVYTNRRQVAFTSEAILSTHPAKRNFQFGRIDTPTPMSFGILHLPSGQRKEAKNTRGSEQVFFLHSGKVCVELEQQSFRISKGSSWIVPRGNEYSIINDYDKDAHMFFCFNSET</sequence>
<feature type="region of interest" description="Disordered" evidence="5">
    <location>
        <begin position="1"/>
        <end position="93"/>
    </location>
</feature>
<evidence type="ECO:0000313" key="8">
    <source>
        <dbReference type="EMBL" id="EEU38553.1"/>
    </source>
</evidence>
<dbReference type="Proteomes" id="UP000005206">
    <property type="component" value="Chromosome 14"/>
</dbReference>
<dbReference type="PANTHER" id="PTHR16684:SF11">
    <property type="entry name" value="CENTROMERE PROTEIN C"/>
    <property type="match status" value="1"/>
</dbReference>
<dbReference type="GO" id="GO:0051315">
    <property type="term" value="P:attachment of mitotic spindle microtubules to kinetochore"/>
    <property type="evidence" value="ECO:0007669"/>
    <property type="project" value="TreeGrafter"/>
</dbReference>
<feature type="compositionally biased region" description="Polar residues" evidence="5">
    <location>
        <begin position="300"/>
        <end position="310"/>
    </location>
</feature>
<dbReference type="GO" id="GO:0000776">
    <property type="term" value="C:kinetochore"/>
    <property type="evidence" value="ECO:0007669"/>
    <property type="project" value="InterPro"/>
</dbReference>
<evidence type="ECO:0000256" key="5">
    <source>
        <dbReference type="SAM" id="MobiDB-lite"/>
    </source>
</evidence>
<feature type="compositionally biased region" description="Basic residues" evidence="5">
    <location>
        <begin position="416"/>
        <end position="426"/>
    </location>
</feature>
<dbReference type="STRING" id="660122.C7ZBP7"/>
<proteinExistence type="inferred from homology"/>
<dbReference type="AlphaFoldDB" id="C7ZBP7"/>
<feature type="region of interest" description="Disordered" evidence="5">
    <location>
        <begin position="400"/>
        <end position="434"/>
    </location>
</feature>
<keyword evidence="3" id="KW-0238">DNA-binding</keyword>
<dbReference type="eggNOG" id="ENOG502S47H">
    <property type="taxonomic scope" value="Eukaryota"/>
</dbReference>
<dbReference type="OrthoDB" id="1939643at2759"/>
<dbReference type="EMBL" id="GG698915">
    <property type="protein sequence ID" value="EEU38553.1"/>
    <property type="molecule type" value="Genomic_DNA"/>
</dbReference>
<feature type="compositionally biased region" description="Acidic residues" evidence="5">
    <location>
        <begin position="160"/>
        <end position="169"/>
    </location>
</feature>
<feature type="domain" description="Mif2/CENP-C cupin" evidence="6">
    <location>
        <begin position="497"/>
        <end position="573"/>
    </location>
</feature>
<dbReference type="OMA" id="RDIHNIP"/>
<keyword evidence="9" id="KW-1185">Reference proteome</keyword>
<dbReference type="HOGENOM" id="CLU_471794_0_0_1"/>
<dbReference type="Pfam" id="PF11699">
    <property type="entry name" value="CENP-C_C"/>
    <property type="match status" value="1"/>
</dbReference>
<dbReference type="GeneID" id="9670682"/>
<evidence type="ECO:0000259" key="6">
    <source>
        <dbReference type="Pfam" id="PF11699"/>
    </source>
</evidence>
<dbReference type="VEuPathDB" id="FungiDB:NECHADRAFT_88485"/>
<dbReference type="GO" id="GO:0051382">
    <property type="term" value="P:kinetochore assembly"/>
    <property type="evidence" value="ECO:0007669"/>
    <property type="project" value="InterPro"/>
</dbReference>
<name>C7ZBP7_FUSV7</name>
<comment type="subcellular location">
    <subcellularLocation>
        <location evidence="1">Nucleus</location>
    </subcellularLocation>
</comment>
<dbReference type="Gene3D" id="2.60.120.10">
    <property type="entry name" value="Jelly Rolls"/>
    <property type="match status" value="1"/>
</dbReference>
<dbReference type="InterPro" id="IPR014710">
    <property type="entry name" value="RmlC-like_jellyroll"/>
</dbReference>
<dbReference type="GO" id="GO:0019237">
    <property type="term" value="F:centromeric DNA binding"/>
    <property type="evidence" value="ECO:0007669"/>
    <property type="project" value="InterPro"/>
</dbReference>
<feature type="region of interest" description="Disordered" evidence="5">
    <location>
        <begin position="120"/>
        <end position="360"/>
    </location>
</feature>
<feature type="compositionally biased region" description="Polar residues" evidence="5">
    <location>
        <begin position="191"/>
        <end position="201"/>
    </location>
</feature>
<feature type="compositionally biased region" description="Basic and acidic residues" evidence="5">
    <location>
        <begin position="278"/>
        <end position="289"/>
    </location>
</feature>
<protein>
    <recommendedName>
        <fullName evidence="10">Mif2/CENP-C cupin domain-containing protein</fullName>
    </recommendedName>
</protein>
<evidence type="ECO:0000256" key="3">
    <source>
        <dbReference type="ARBA" id="ARBA00023125"/>
    </source>
</evidence>
<accession>C7ZBP7</accession>
<evidence type="ECO:0000256" key="1">
    <source>
        <dbReference type="ARBA" id="ARBA00004123"/>
    </source>
</evidence>
<keyword evidence="4" id="KW-0539">Nucleus</keyword>
<dbReference type="SUPFAM" id="SSF51182">
    <property type="entry name" value="RmlC-like cupins"/>
    <property type="match status" value="1"/>
</dbReference>
<dbReference type="RefSeq" id="XP_003044266.1">
    <property type="nucleotide sequence ID" value="XM_003044220.1"/>
</dbReference>
<evidence type="ECO:0000256" key="2">
    <source>
        <dbReference type="ARBA" id="ARBA00010291"/>
    </source>
</evidence>
<evidence type="ECO:0000256" key="4">
    <source>
        <dbReference type="ARBA" id="ARBA00023242"/>
    </source>
</evidence>
<dbReference type="KEGG" id="nhe:NECHADRAFT_88485"/>
<gene>
    <name evidence="8" type="ORF">NECHADRAFT_88485</name>
</gene>
<dbReference type="GO" id="GO:0005634">
    <property type="term" value="C:nucleus"/>
    <property type="evidence" value="ECO:0007669"/>
    <property type="project" value="UniProtKB-SubCell"/>
</dbReference>
<evidence type="ECO:0000313" key="9">
    <source>
        <dbReference type="Proteomes" id="UP000005206"/>
    </source>
</evidence>
<dbReference type="InterPro" id="IPR028386">
    <property type="entry name" value="CENP-C/Mif2/cnp3"/>
</dbReference>